<comment type="catalytic activity">
    <reaction evidence="1">
        <text>beta-D-fructose 1,6-bisphosphate + H2O = beta-D-fructose 6-phosphate + phosphate</text>
        <dbReference type="Rhea" id="RHEA:11064"/>
        <dbReference type="ChEBI" id="CHEBI:15377"/>
        <dbReference type="ChEBI" id="CHEBI:32966"/>
        <dbReference type="ChEBI" id="CHEBI:43474"/>
        <dbReference type="ChEBI" id="CHEBI:57634"/>
        <dbReference type="EC" id="3.1.3.11"/>
    </reaction>
</comment>
<dbReference type="InterPro" id="IPR004464">
    <property type="entry name" value="FBPase_class-2/SBPase"/>
</dbReference>
<dbReference type="EMBL" id="CP000230">
    <property type="protein sequence ID" value="ABC23209.1"/>
    <property type="molecule type" value="Genomic_DNA"/>
</dbReference>
<dbReference type="PANTHER" id="PTHR30447:SF0">
    <property type="entry name" value="FRUCTOSE-1,6-BISPHOSPHATASE 1 CLASS 2-RELATED"/>
    <property type="match status" value="1"/>
</dbReference>
<evidence type="ECO:0000256" key="1">
    <source>
        <dbReference type="ARBA" id="ARBA00001273"/>
    </source>
</evidence>
<keyword evidence="5" id="KW-0464">Manganese</keyword>
<accession>Q2RRN6</accession>
<evidence type="ECO:0000256" key="2">
    <source>
        <dbReference type="ARBA" id="ARBA00008989"/>
    </source>
</evidence>
<dbReference type="PANTHER" id="PTHR30447">
    <property type="entry name" value="FRUCTOSE-1,6-BISPHOSPHATASE CLASS 2"/>
    <property type="match status" value="1"/>
</dbReference>
<dbReference type="Gene3D" id="3.40.190.90">
    <property type="match status" value="1"/>
</dbReference>
<evidence type="ECO:0000256" key="5">
    <source>
        <dbReference type="ARBA" id="ARBA00023211"/>
    </source>
</evidence>
<evidence type="ECO:0000256" key="6">
    <source>
        <dbReference type="ARBA" id="ARBA00023277"/>
    </source>
</evidence>
<keyword evidence="4" id="KW-0378">Hydrolase</keyword>
<dbReference type="SUPFAM" id="SSF56655">
    <property type="entry name" value="Carbohydrate phosphatase"/>
    <property type="match status" value="1"/>
</dbReference>
<dbReference type="eggNOG" id="COG1494">
    <property type="taxonomic scope" value="Bacteria"/>
</dbReference>
<dbReference type="PIRSF" id="PIRSF004532">
    <property type="entry name" value="GlpX"/>
    <property type="match status" value="1"/>
</dbReference>
<evidence type="ECO:0000313" key="9">
    <source>
        <dbReference type="Proteomes" id="UP000001929"/>
    </source>
</evidence>
<dbReference type="GO" id="GO:0042132">
    <property type="term" value="F:fructose 1,6-bisphosphate 1-phosphatase activity"/>
    <property type="evidence" value="ECO:0007669"/>
    <property type="project" value="UniProtKB-EC"/>
</dbReference>
<dbReference type="RefSeq" id="WP_011390162.1">
    <property type="nucleotide sequence ID" value="NC_007643.1"/>
</dbReference>
<name>Q2RRN6_RHORT</name>
<dbReference type="EnsemblBacteria" id="ABC23209">
    <property type="protein sequence ID" value="ABC23209"/>
    <property type="gene ID" value="Rru_A2409"/>
</dbReference>
<dbReference type="HOGENOM" id="CLU_054938_0_0_5"/>
<proteinExistence type="inferred from homology"/>
<dbReference type="Proteomes" id="UP000001929">
    <property type="component" value="Chromosome"/>
</dbReference>
<dbReference type="Gene3D" id="3.30.540.10">
    <property type="entry name" value="Fructose-1,6-Bisphosphatase, subunit A, domain 1"/>
    <property type="match status" value="1"/>
</dbReference>
<evidence type="ECO:0000313" key="8">
    <source>
        <dbReference type="EMBL" id="ABC23209.1"/>
    </source>
</evidence>
<evidence type="ECO:0000256" key="4">
    <source>
        <dbReference type="ARBA" id="ARBA00022801"/>
    </source>
</evidence>
<keyword evidence="6 7" id="KW-0119">Carbohydrate metabolism</keyword>
<dbReference type="KEGG" id="rru:Rru_A2409"/>
<dbReference type="AlphaFoldDB" id="Q2RRN6"/>
<dbReference type="PhylomeDB" id="Q2RRN6"/>
<protein>
    <recommendedName>
        <fullName evidence="7">Fructose-1,6-bisphosphatase</fullName>
    </recommendedName>
</protein>
<dbReference type="PATRIC" id="fig|269796.9.peg.2511"/>
<dbReference type="STRING" id="269796.Rru_A2409"/>
<dbReference type="GO" id="GO:0005829">
    <property type="term" value="C:cytosol"/>
    <property type="evidence" value="ECO:0007669"/>
    <property type="project" value="TreeGrafter"/>
</dbReference>
<gene>
    <name evidence="8" type="ordered locus">Rru_A2409</name>
</gene>
<dbReference type="GO" id="GO:0030388">
    <property type="term" value="P:fructose 1,6-bisphosphate metabolic process"/>
    <property type="evidence" value="ECO:0007669"/>
    <property type="project" value="TreeGrafter"/>
</dbReference>
<dbReference type="CDD" id="cd01516">
    <property type="entry name" value="FBPase_glpX"/>
    <property type="match status" value="1"/>
</dbReference>
<reference evidence="8 9" key="1">
    <citation type="journal article" date="2011" name="Stand. Genomic Sci.">
        <title>Complete genome sequence of Rhodospirillum rubrum type strain (S1).</title>
        <authorList>
            <person name="Munk A.C."/>
            <person name="Copeland A."/>
            <person name="Lucas S."/>
            <person name="Lapidus A."/>
            <person name="Del Rio T.G."/>
            <person name="Barry K."/>
            <person name="Detter J.C."/>
            <person name="Hammon N."/>
            <person name="Israni S."/>
            <person name="Pitluck S."/>
            <person name="Brettin T."/>
            <person name="Bruce D."/>
            <person name="Han C."/>
            <person name="Tapia R."/>
            <person name="Gilna P."/>
            <person name="Schmutz J."/>
            <person name="Larimer F."/>
            <person name="Land M."/>
            <person name="Kyrpides N.C."/>
            <person name="Mavromatis K."/>
            <person name="Richardson P."/>
            <person name="Rohde M."/>
            <person name="Goker M."/>
            <person name="Klenk H.P."/>
            <person name="Zhang Y."/>
            <person name="Roberts G.P."/>
            <person name="Reslewic S."/>
            <person name="Schwartz D.C."/>
        </authorList>
    </citation>
    <scope>NUCLEOTIDE SEQUENCE [LARGE SCALE GENOMIC DNA]</scope>
    <source>
        <strain evidence="9">ATCC 11170 / ATH 1.1.1 / DSM 467 / LMG 4362 / NCIMB 8255 / S1</strain>
    </source>
</reference>
<dbReference type="Pfam" id="PF03320">
    <property type="entry name" value="FBPase_glpX"/>
    <property type="match status" value="1"/>
</dbReference>
<dbReference type="GO" id="GO:0006094">
    <property type="term" value="P:gluconeogenesis"/>
    <property type="evidence" value="ECO:0007669"/>
    <property type="project" value="InterPro"/>
</dbReference>
<comment type="similarity">
    <text evidence="2 7">Belongs to the FBPase class 2 family.</text>
</comment>
<dbReference type="GO" id="GO:0006071">
    <property type="term" value="P:glycerol metabolic process"/>
    <property type="evidence" value="ECO:0007669"/>
    <property type="project" value="InterPro"/>
</dbReference>
<evidence type="ECO:0000256" key="3">
    <source>
        <dbReference type="ARBA" id="ARBA00022723"/>
    </source>
</evidence>
<keyword evidence="9" id="KW-1185">Reference proteome</keyword>
<dbReference type="NCBIfam" id="TIGR00330">
    <property type="entry name" value="glpX"/>
    <property type="match status" value="1"/>
</dbReference>
<sequence length="335" mass="34105">MSSVASFSADPVLSAALDRNLALDVARVTEAAAIAAARYMGRGDERAADLAATAAMREALTTVPMAGTITLGALADPDDGLFRLGEGVGNGTGLLIDVGVTPLEGATICAMGAPNATACMALARKGELLAVPPVYMEKIAVGPGVPEGCLSLDADPAENIRALAKVRGVPAEALLICVLDRPRNEALVDRVRSTGARITLISDGDVSGAVAVGLPETGVDMYMGSGGAAEGVLAAAGLRCLGGVLQGRLMVRGDSEKAAVRAAGITDPDRILTMADMVPGETMFAATGVTDGALLRGVRLHAGSARSSTLVMRSRTGTLRFIDTRHDLSKLSADR</sequence>
<keyword evidence="3" id="KW-0479">Metal-binding</keyword>
<organism evidence="8 9">
    <name type="scientific">Rhodospirillum rubrum (strain ATCC 11170 / ATH 1.1.1 / DSM 467 / LMG 4362 / NCIMB 8255 / S1)</name>
    <dbReference type="NCBI Taxonomy" id="269796"/>
    <lineage>
        <taxon>Bacteria</taxon>
        <taxon>Pseudomonadati</taxon>
        <taxon>Pseudomonadota</taxon>
        <taxon>Alphaproteobacteria</taxon>
        <taxon>Rhodospirillales</taxon>
        <taxon>Rhodospirillaceae</taxon>
        <taxon>Rhodospirillum</taxon>
    </lineage>
</organism>
<dbReference type="GO" id="GO:0046872">
    <property type="term" value="F:metal ion binding"/>
    <property type="evidence" value="ECO:0007669"/>
    <property type="project" value="UniProtKB-KW"/>
</dbReference>
<evidence type="ECO:0000256" key="7">
    <source>
        <dbReference type="PIRNR" id="PIRNR004532"/>
    </source>
</evidence>